<dbReference type="PRINTS" id="PR00775">
    <property type="entry name" value="HEATSHOCK90"/>
</dbReference>
<dbReference type="PANTHER" id="PTHR11528">
    <property type="entry name" value="HEAT SHOCK PROTEIN 90 FAMILY MEMBER"/>
    <property type="match status" value="1"/>
</dbReference>
<keyword evidence="5" id="KW-0346">Stress response</keyword>
<feature type="region of interest" description="A; substrate-binding" evidence="5">
    <location>
        <begin position="1"/>
        <end position="341"/>
    </location>
</feature>
<dbReference type="InterPro" id="IPR020568">
    <property type="entry name" value="Ribosomal_Su5_D2-typ_SF"/>
</dbReference>
<comment type="function">
    <text evidence="5">Molecular chaperone. Has ATPase activity.</text>
</comment>
<evidence type="ECO:0000256" key="4">
    <source>
        <dbReference type="ARBA" id="ARBA00023186"/>
    </source>
</evidence>
<dbReference type="SMART" id="SM00387">
    <property type="entry name" value="HATPase_c"/>
    <property type="match status" value="1"/>
</dbReference>
<dbReference type="SUPFAM" id="SSF55874">
    <property type="entry name" value="ATPase domain of HSP90 chaperone/DNA topoisomerase II/histidine kinase"/>
    <property type="match status" value="1"/>
</dbReference>
<keyword evidence="2 5" id="KW-0547">Nucleotide-binding</keyword>
<dbReference type="SUPFAM" id="SSF110942">
    <property type="entry name" value="HSP90 C-terminal domain"/>
    <property type="match status" value="1"/>
</dbReference>
<dbReference type="InterPro" id="IPR001404">
    <property type="entry name" value="Hsp90_fam"/>
</dbReference>
<dbReference type="InterPro" id="IPR019805">
    <property type="entry name" value="Heat_shock_protein_90_CS"/>
</dbReference>
<dbReference type="Pfam" id="PF13589">
    <property type="entry name" value="HATPase_c_3"/>
    <property type="match status" value="1"/>
</dbReference>
<accession>A0ABU8HGP5</accession>
<evidence type="ECO:0000256" key="1">
    <source>
        <dbReference type="ARBA" id="ARBA00008239"/>
    </source>
</evidence>
<name>A0ABU8HGP5_9BACI</name>
<dbReference type="Pfam" id="PF00183">
    <property type="entry name" value="HSP90"/>
    <property type="match status" value="1"/>
</dbReference>
<reference evidence="7 8" key="1">
    <citation type="journal article" date="2018" name="J. Microbiol.">
        <title>Bacillus spongiae sp. nov., isolated from sponge of Jeju Island.</title>
        <authorList>
            <person name="Lee G.E."/>
            <person name="Im W.T."/>
            <person name="Park J.S."/>
        </authorList>
    </citation>
    <scope>NUCLEOTIDE SEQUENCE [LARGE SCALE GENOMIC DNA]</scope>
    <source>
        <strain evidence="7 8">135PIL107-10</strain>
    </source>
</reference>
<dbReference type="Gene3D" id="3.30.565.10">
    <property type="entry name" value="Histidine kinase-like ATPase, C-terminal domain"/>
    <property type="match status" value="1"/>
</dbReference>
<organism evidence="7 8">
    <name type="scientific">Bacillus spongiae</name>
    <dbReference type="NCBI Taxonomy" id="2683610"/>
    <lineage>
        <taxon>Bacteria</taxon>
        <taxon>Bacillati</taxon>
        <taxon>Bacillota</taxon>
        <taxon>Bacilli</taxon>
        <taxon>Bacillales</taxon>
        <taxon>Bacillaceae</taxon>
        <taxon>Bacillus</taxon>
    </lineage>
</organism>
<evidence type="ECO:0000259" key="6">
    <source>
        <dbReference type="SMART" id="SM00387"/>
    </source>
</evidence>
<dbReference type="InterPro" id="IPR020575">
    <property type="entry name" value="Hsp90_N"/>
</dbReference>
<sequence>MAKKQFKAESKRLLEMMINSIYSQKEIFLRELISNSSDAIDKIYYKALTDDSLSFDKDSYFIKISANKENGTLKISDTGIGMTKEELENNLGTIAKSGSLSFKKETELKDGHDIIGQFGVGFYSAFMVADVVTVISRALGNDKGYKWESTGTEGYTIEEVDGAPIGTEITLKLKENTEDEQFDEYLEENRLKGIIKKYSDFIRYPIKMDVTKSKPKADDENELEQYQEEDTINSMVPIWKKNKNELTTEDYEQFYTEKHYGFDKPLKHIHISVDGAVRYNAILYIPEKIPFDYYSKEYEKGLELYSNGVLIMDKCADLLPDFYSFVKGMVDSEDLSLNISREILQQDRQLQFIAKNIKNKITNQLKTLLKNEREQYDQFYKEFGRQLKYGVYSDFGANKDLLQDLLMFYSSKEKKLVTLDEYVSRMPEDQKYIYFASGESYERIEKMPQTELVADSGYEILYFNEDIDEFAIRMLTNYKEKEFKSVASGDLGIDTDDKKNDSDENENEYKEIFTFMKNVLTDQVKDVKVSKRLKNHPVCLSTEGEVSIEMEKILNAMPDNQNVKADKILEINVNHEVFTSLKNAYEKDQETLKLYTNLLYNQALLIEGLPIQDPVEFTNNICKVMV</sequence>
<dbReference type="CDD" id="cd16927">
    <property type="entry name" value="HATPase_Hsp90-like"/>
    <property type="match status" value="1"/>
</dbReference>
<evidence type="ECO:0000256" key="2">
    <source>
        <dbReference type="ARBA" id="ARBA00022741"/>
    </source>
</evidence>
<feature type="domain" description="Histidine kinase/HSP90-like ATPase" evidence="6">
    <location>
        <begin position="24"/>
        <end position="177"/>
    </location>
</feature>
<dbReference type="Gene3D" id="3.40.50.11260">
    <property type="match status" value="1"/>
</dbReference>
<keyword evidence="4 5" id="KW-0143">Chaperone</keyword>
<dbReference type="EMBL" id="JBBAXC010000014">
    <property type="protein sequence ID" value="MEI5908559.1"/>
    <property type="molecule type" value="Genomic_DNA"/>
</dbReference>
<feature type="region of interest" description="C" evidence="5">
    <location>
        <begin position="553"/>
        <end position="626"/>
    </location>
</feature>
<dbReference type="HAMAP" id="MF_00505">
    <property type="entry name" value="HSP90"/>
    <property type="match status" value="1"/>
</dbReference>
<dbReference type="InterPro" id="IPR036890">
    <property type="entry name" value="HATPase_C_sf"/>
</dbReference>
<evidence type="ECO:0000256" key="3">
    <source>
        <dbReference type="ARBA" id="ARBA00022840"/>
    </source>
</evidence>
<evidence type="ECO:0000313" key="8">
    <source>
        <dbReference type="Proteomes" id="UP001312865"/>
    </source>
</evidence>
<dbReference type="InterPro" id="IPR003594">
    <property type="entry name" value="HATPase_dom"/>
</dbReference>
<dbReference type="RefSeq" id="WP_336588008.1">
    <property type="nucleotide sequence ID" value="NZ_JBBAXC010000014.1"/>
</dbReference>
<dbReference type="InterPro" id="IPR037196">
    <property type="entry name" value="HSP90_C"/>
</dbReference>
<keyword evidence="8" id="KW-1185">Reference proteome</keyword>
<dbReference type="PROSITE" id="PS00298">
    <property type="entry name" value="HSP90"/>
    <property type="match status" value="1"/>
</dbReference>
<comment type="similarity">
    <text evidence="1 5">Belongs to the heat shock protein 90 family.</text>
</comment>
<dbReference type="NCBIfam" id="NF003555">
    <property type="entry name" value="PRK05218.1"/>
    <property type="match status" value="1"/>
</dbReference>
<comment type="subcellular location">
    <subcellularLocation>
        <location evidence="5">Cytoplasm</location>
    </subcellularLocation>
</comment>
<dbReference type="SUPFAM" id="SSF54211">
    <property type="entry name" value="Ribosomal protein S5 domain 2-like"/>
    <property type="match status" value="1"/>
</dbReference>
<proteinExistence type="inferred from homology"/>
<dbReference type="Proteomes" id="UP001312865">
    <property type="component" value="Unassembled WGS sequence"/>
</dbReference>
<comment type="subunit">
    <text evidence="5">Homodimer.</text>
</comment>
<dbReference type="Gene3D" id="1.20.120.790">
    <property type="entry name" value="Heat shock protein 90, C-terminal domain"/>
    <property type="match status" value="1"/>
</dbReference>
<comment type="caution">
    <text evidence="7">The sequence shown here is derived from an EMBL/GenBank/DDBJ whole genome shotgun (WGS) entry which is preliminary data.</text>
</comment>
<keyword evidence="3 5" id="KW-0067">ATP-binding</keyword>
<dbReference type="PIRSF" id="PIRSF002583">
    <property type="entry name" value="Hsp90"/>
    <property type="match status" value="1"/>
</dbReference>
<gene>
    <name evidence="5 7" type="primary">htpG</name>
    <name evidence="7" type="ORF">WAK64_16045</name>
</gene>
<keyword evidence="5" id="KW-0963">Cytoplasm</keyword>
<evidence type="ECO:0000256" key="5">
    <source>
        <dbReference type="HAMAP-Rule" id="MF_00505"/>
    </source>
</evidence>
<comment type="caution">
    <text evidence="5">Lacks conserved residue(s) required for the propagation of feature annotation.</text>
</comment>
<protein>
    <recommendedName>
        <fullName evidence="5">Chaperone protein HtpG</fullName>
    </recommendedName>
    <alternativeName>
        <fullName evidence="5">Heat shock protein HtpG</fullName>
    </alternativeName>
    <alternativeName>
        <fullName evidence="5">High temperature protein G</fullName>
    </alternativeName>
</protein>
<dbReference type="Gene3D" id="3.30.230.80">
    <property type="match status" value="1"/>
</dbReference>
<evidence type="ECO:0000313" key="7">
    <source>
        <dbReference type="EMBL" id="MEI5908559.1"/>
    </source>
</evidence>